<feature type="transmembrane region" description="Helical" evidence="2">
    <location>
        <begin position="244"/>
        <end position="275"/>
    </location>
</feature>
<feature type="region of interest" description="Disordered" evidence="1">
    <location>
        <begin position="354"/>
        <end position="406"/>
    </location>
</feature>
<dbReference type="AlphaFoldDB" id="A0A6A6G6W4"/>
<evidence type="ECO:0000256" key="3">
    <source>
        <dbReference type="SAM" id="SignalP"/>
    </source>
</evidence>
<proteinExistence type="predicted"/>
<sequence>MRLDLLKMPSTLALLTLTLLSTTTALPSLQEPRDAGELGSLEISQLIPRQGCANPCGWEGRLCCTSSQYCYTNSAGEAACGALADSGSGSGNGWWQPFTTTFVRTDLVTVTSIGSSFVGAATAAPTAASNAQCNYSLNESPCGPICCTSSQYCLQSGKCAPAANPGSSNFANTFTVPTGTTVGFLPPLRPTDSTLITRTTVGTTPTTTVAFLAPVATGATVTVGVSAQPVEGGGGLSPGAIAGIVLGVIFGLALLFLLCFLCCLKGLLDGVLALFGFGKKRRREREVEVREEEYVRRSRRGGSRDDRSWYGSDRPRRVVREEKVSKGGGAGKGLLGVGAGLAGLAALLGAKRSRDRKKEERSYYSSSSSSGTSDSEFHEFVYTPAAADEESESDGEELESETLVCG</sequence>
<protein>
    <submittedName>
        <fullName evidence="4">Uncharacterized protein</fullName>
    </submittedName>
</protein>
<feature type="compositionally biased region" description="Low complexity" evidence="1">
    <location>
        <begin position="363"/>
        <end position="374"/>
    </location>
</feature>
<gene>
    <name evidence="4" type="ORF">BDZ85DRAFT_321108</name>
</gene>
<keyword evidence="3" id="KW-0732">Signal</keyword>
<name>A0A6A6G6W4_9PEZI</name>
<accession>A0A6A6G6W4</accession>
<keyword evidence="2" id="KW-0812">Transmembrane</keyword>
<feature type="chain" id="PRO_5025363853" evidence="3">
    <location>
        <begin position="26"/>
        <end position="406"/>
    </location>
</feature>
<keyword evidence="2" id="KW-0472">Membrane</keyword>
<dbReference type="OrthoDB" id="5425848at2759"/>
<keyword evidence="5" id="KW-1185">Reference proteome</keyword>
<evidence type="ECO:0000256" key="2">
    <source>
        <dbReference type="SAM" id="Phobius"/>
    </source>
</evidence>
<reference evidence="5" key="1">
    <citation type="journal article" date="2020" name="Stud. Mycol.">
        <title>101 Dothideomycetes genomes: A test case for predicting lifestyles and emergence of pathogens.</title>
        <authorList>
            <person name="Haridas S."/>
            <person name="Albert R."/>
            <person name="Binder M."/>
            <person name="Bloem J."/>
            <person name="LaButti K."/>
            <person name="Salamov A."/>
            <person name="Andreopoulos B."/>
            <person name="Baker S."/>
            <person name="Barry K."/>
            <person name="Bills G."/>
            <person name="Bluhm B."/>
            <person name="Cannon C."/>
            <person name="Castanera R."/>
            <person name="Culley D."/>
            <person name="Daum C."/>
            <person name="Ezra D."/>
            <person name="Gonzalez J."/>
            <person name="Henrissat B."/>
            <person name="Kuo A."/>
            <person name="Liang C."/>
            <person name="Lipzen A."/>
            <person name="Lutzoni F."/>
            <person name="Magnuson J."/>
            <person name="Mondo S."/>
            <person name="Nolan M."/>
            <person name="Ohm R."/>
            <person name="Pangilinan J."/>
            <person name="Park H.-J."/>
            <person name="Ramirez L."/>
            <person name="Alfaro M."/>
            <person name="Sun H."/>
            <person name="Tritt A."/>
            <person name="Yoshinaga Y."/>
            <person name="Zwiers L.-H."/>
            <person name="Turgeon B."/>
            <person name="Goodwin S."/>
            <person name="Spatafora J."/>
            <person name="Crous P."/>
            <person name="Grigoriev I."/>
        </authorList>
    </citation>
    <scope>NUCLEOTIDE SEQUENCE [LARGE SCALE GENOMIC DNA]</scope>
    <source>
        <strain evidence="5">CECT 20119</strain>
    </source>
</reference>
<evidence type="ECO:0000313" key="4">
    <source>
        <dbReference type="EMBL" id="KAF2221150.1"/>
    </source>
</evidence>
<dbReference type="Proteomes" id="UP000799538">
    <property type="component" value="Unassembled WGS sequence"/>
</dbReference>
<evidence type="ECO:0000256" key="1">
    <source>
        <dbReference type="SAM" id="MobiDB-lite"/>
    </source>
</evidence>
<dbReference type="EMBL" id="ML992511">
    <property type="protein sequence ID" value="KAF2221150.1"/>
    <property type="molecule type" value="Genomic_DNA"/>
</dbReference>
<keyword evidence="2" id="KW-1133">Transmembrane helix</keyword>
<organism evidence="4 5">
    <name type="scientific">Elsinoe ampelina</name>
    <dbReference type="NCBI Taxonomy" id="302913"/>
    <lineage>
        <taxon>Eukaryota</taxon>
        <taxon>Fungi</taxon>
        <taxon>Dikarya</taxon>
        <taxon>Ascomycota</taxon>
        <taxon>Pezizomycotina</taxon>
        <taxon>Dothideomycetes</taxon>
        <taxon>Dothideomycetidae</taxon>
        <taxon>Myriangiales</taxon>
        <taxon>Elsinoaceae</taxon>
        <taxon>Elsinoe</taxon>
    </lineage>
</organism>
<feature type="compositionally biased region" description="Acidic residues" evidence="1">
    <location>
        <begin position="387"/>
        <end position="400"/>
    </location>
</feature>
<evidence type="ECO:0000313" key="5">
    <source>
        <dbReference type="Proteomes" id="UP000799538"/>
    </source>
</evidence>
<feature type="signal peptide" evidence="3">
    <location>
        <begin position="1"/>
        <end position="25"/>
    </location>
</feature>